<feature type="signal peptide" evidence="1">
    <location>
        <begin position="1"/>
        <end position="19"/>
    </location>
</feature>
<feature type="chain" id="PRO_5046099679" description="NYN domain-containing protein" evidence="1">
    <location>
        <begin position="20"/>
        <end position="165"/>
    </location>
</feature>
<keyword evidence="3" id="KW-1185">Reference proteome</keyword>
<evidence type="ECO:0000313" key="2">
    <source>
        <dbReference type="EMBL" id="CAK9090416.1"/>
    </source>
</evidence>
<evidence type="ECO:0008006" key="4">
    <source>
        <dbReference type="Google" id="ProtNLM"/>
    </source>
</evidence>
<organism evidence="2 3">
    <name type="scientific">Durusdinium trenchii</name>
    <dbReference type="NCBI Taxonomy" id="1381693"/>
    <lineage>
        <taxon>Eukaryota</taxon>
        <taxon>Sar</taxon>
        <taxon>Alveolata</taxon>
        <taxon>Dinophyceae</taxon>
        <taxon>Suessiales</taxon>
        <taxon>Symbiodiniaceae</taxon>
        <taxon>Durusdinium</taxon>
    </lineage>
</organism>
<gene>
    <name evidence="2" type="ORF">CCMP2556_LOCUS43450</name>
</gene>
<reference evidence="2 3" key="1">
    <citation type="submission" date="2024-02" db="EMBL/GenBank/DDBJ databases">
        <authorList>
            <person name="Chen Y."/>
            <person name="Shah S."/>
            <person name="Dougan E. K."/>
            <person name="Thang M."/>
            <person name="Chan C."/>
        </authorList>
    </citation>
    <scope>NUCLEOTIDE SEQUENCE [LARGE SCALE GENOMIC DNA]</scope>
</reference>
<protein>
    <recommendedName>
        <fullName evidence="4">NYN domain-containing protein</fullName>
    </recommendedName>
</protein>
<name>A0ABP0QTX5_9DINO</name>
<dbReference type="Proteomes" id="UP001642484">
    <property type="component" value="Unassembled WGS sequence"/>
</dbReference>
<sequence>MLWVVGFLWILEVGIFTQSKTTMNPGRTELLVDADAHSIQDIQQAIHILAERGRVHTTVFGPPGREASKKWGRLINEADVKFQPVCRLTDPSLEPNDAAIASVMQGLSTCPGVDLIAVLTSDCDCNRTILELKGLEGTKPSFVVLVPEYKPFVAACDIRRVGWKC</sequence>
<dbReference type="EMBL" id="CAXAMN010024840">
    <property type="protein sequence ID" value="CAK9090416.1"/>
    <property type="molecule type" value="Genomic_DNA"/>
</dbReference>
<keyword evidence="1" id="KW-0732">Signal</keyword>
<comment type="caution">
    <text evidence="2">The sequence shown here is derived from an EMBL/GenBank/DDBJ whole genome shotgun (WGS) entry which is preliminary data.</text>
</comment>
<evidence type="ECO:0000256" key="1">
    <source>
        <dbReference type="SAM" id="SignalP"/>
    </source>
</evidence>
<proteinExistence type="predicted"/>
<accession>A0ABP0QTX5</accession>
<evidence type="ECO:0000313" key="3">
    <source>
        <dbReference type="Proteomes" id="UP001642484"/>
    </source>
</evidence>